<dbReference type="Gene3D" id="1.10.238.10">
    <property type="entry name" value="EF-hand"/>
    <property type="match status" value="1"/>
</dbReference>
<dbReference type="Pfam" id="PF00036">
    <property type="entry name" value="EF-hand_1"/>
    <property type="match status" value="1"/>
</dbReference>
<evidence type="ECO:0000313" key="3">
    <source>
        <dbReference type="EMBL" id="CAK0885672.1"/>
    </source>
</evidence>
<evidence type="ECO:0000259" key="2">
    <source>
        <dbReference type="PROSITE" id="PS50222"/>
    </source>
</evidence>
<dbReference type="InterPro" id="IPR002048">
    <property type="entry name" value="EF_hand_dom"/>
</dbReference>
<dbReference type="PROSITE" id="PS50222">
    <property type="entry name" value="EF_HAND_2"/>
    <property type="match status" value="1"/>
</dbReference>
<organism evidence="3 4">
    <name type="scientific">Prorocentrum cordatum</name>
    <dbReference type="NCBI Taxonomy" id="2364126"/>
    <lineage>
        <taxon>Eukaryota</taxon>
        <taxon>Sar</taxon>
        <taxon>Alveolata</taxon>
        <taxon>Dinophyceae</taxon>
        <taxon>Prorocentrales</taxon>
        <taxon>Prorocentraceae</taxon>
        <taxon>Prorocentrum</taxon>
    </lineage>
</organism>
<gene>
    <name evidence="3" type="ORF">PCOR1329_LOCUS67219</name>
</gene>
<name>A0ABN9WKZ4_9DINO</name>
<accession>A0ABN9WKZ4</accession>
<dbReference type="SUPFAM" id="SSF47473">
    <property type="entry name" value="EF-hand"/>
    <property type="match status" value="1"/>
</dbReference>
<keyword evidence="1" id="KW-0106">Calcium</keyword>
<proteinExistence type="predicted"/>
<reference evidence="3" key="1">
    <citation type="submission" date="2023-10" db="EMBL/GenBank/DDBJ databases">
        <authorList>
            <person name="Chen Y."/>
            <person name="Shah S."/>
            <person name="Dougan E. K."/>
            <person name="Thang M."/>
            <person name="Chan C."/>
        </authorList>
    </citation>
    <scope>NUCLEOTIDE SEQUENCE [LARGE SCALE GENOMIC DNA]</scope>
</reference>
<dbReference type="SMART" id="SM00054">
    <property type="entry name" value="EFh"/>
    <property type="match status" value="2"/>
</dbReference>
<evidence type="ECO:0000313" key="4">
    <source>
        <dbReference type="Proteomes" id="UP001189429"/>
    </source>
</evidence>
<comment type="caution">
    <text evidence="3">The sequence shown here is derived from an EMBL/GenBank/DDBJ whole genome shotgun (WGS) entry which is preliminary data.</text>
</comment>
<keyword evidence="4" id="KW-1185">Reference proteome</keyword>
<dbReference type="EMBL" id="CAUYUJ010018703">
    <property type="protein sequence ID" value="CAK0885672.1"/>
    <property type="molecule type" value="Genomic_DNA"/>
</dbReference>
<feature type="domain" description="EF-hand" evidence="2">
    <location>
        <begin position="11"/>
        <end position="46"/>
    </location>
</feature>
<dbReference type="InterPro" id="IPR011992">
    <property type="entry name" value="EF-hand-dom_pair"/>
</dbReference>
<sequence length="126" mass="13940">MIAQSSRKAEVHARKMRHLFSEADVNGDGHVTIEEWKDICEDPFVKVWLGAQGIELGDAEQLFHLLDNGSGRLTSEEVIKGTARLKGTAATMVIMEHIQKISEEVQTMERQSALHGAAETKLSLIS</sequence>
<evidence type="ECO:0000256" key="1">
    <source>
        <dbReference type="ARBA" id="ARBA00022837"/>
    </source>
</evidence>
<dbReference type="PROSITE" id="PS00018">
    <property type="entry name" value="EF_HAND_1"/>
    <property type="match status" value="1"/>
</dbReference>
<dbReference type="Proteomes" id="UP001189429">
    <property type="component" value="Unassembled WGS sequence"/>
</dbReference>
<protein>
    <recommendedName>
        <fullName evidence="2">EF-hand domain-containing protein</fullName>
    </recommendedName>
</protein>
<dbReference type="InterPro" id="IPR018247">
    <property type="entry name" value="EF_Hand_1_Ca_BS"/>
</dbReference>